<feature type="domain" description="N-acetyltransferase" evidence="1">
    <location>
        <begin position="1"/>
        <end position="136"/>
    </location>
</feature>
<proteinExistence type="predicted"/>
<dbReference type="InterPro" id="IPR000182">
    <property type="entry name" value="GNAT_dom"/>
</dbReference>
<dbReference type="Pfam" id="PF00583">
    <property type="entry name" value="Acetyltransf_1"/>
    <property type="match status" value="1"/>
</dbReference>
<dbReference type="AlphaFoldDB" id="A0A401Z4E2"/>
<gene>
    <name evidence="2" type="ORF">EHYA_09487</name>
</gene>
<reference evidence="2 3" key="1">
    <citation type="submission" date="2018-12" db="EMBL/GenBank/DDBJ databases">
        <title>Draft genome sequence of Embleya hyalina NBRC 13850T.</title>
        <authorList>
            <person name="Komaki H."/>
            <person name="Hosoyama A."/>
            <person name="Kimura A."/>
            <person name="Ichikawa N."/>
            <person name="Tamura T."/>
        </authorList>
    </citation>
    <scope>NUCLEOTIDE SEQUENCE [LARGE SCALE GENOMIC DNA]</scope>
    <source>
        <strain evidence="2 3">NBRC 13850</strain>
    </source>
</reference>
<dbReference type="PROSITE" id="PS51186">
    <property type="entry name" value="GNAT"/>
    <property type="match status" value="1"/>
</dbReference>
<accession>A0A401Z4E2</accession>
<name>A0A401Z4E2_9ACTN</name>
<dbReference type="SUPFAM" id="SSF55729">
    <property type="entry name" value="Acyl-CoA N-acyltransferases (Nat)"/>
    <property type="match status" value="1"/>
</dbReference>
<evidence type="ECO:0000313" key="2">
    <source>
        <dbReference type="EMBL" id="GCE01714.1"/>
    </source>
</evidence>
<dbReference type="CDD" id="cd04301">
    <property type="entry name" value="NAT_SF"/>
    <property type="match status" value="1"/>
</dbReference>
<comment type="caution">
    <text evidence="2">The sequence shown here is derived from an EMBL/GenBank/DDBJ whole genome shotgun (WGS) entry which is preliminary data.</text>
</comment>
<dbReference type="GO" id="GO:0016747">
    <property type="term" value="F:acyltransferase activity, transferring groups other than amino-acyl groups"/>
    <property type="evidence" value="ECO:0007669"/>
    <property type="project" value="InterPro"/>
</dbReference>
<protein>
    <submittedName>
        <fullName evidence="2">N-acetyltransferase</fullName>
    </submittedName>
</protein>
<evidence type="ECO:0000259" key="1">
    <source>
        <dbReference type="PROSITE" id="PS51186"/>
    </source>
</evidence>
<keyword evidence="3" id="KW-1185">Reference proteome</keyword>
<evidence type="ECO:0000313" key="3">
    <source>
        <dbReference type="Proteomes" id="UP000286931"/>
    </source>
</evidence>
<keyword evidence="2" id="KW-0808">Transferase</keyword>
<dbReference type="InterPro" id="IPR016181">
    <property type="entry name" value="Acyl_CoA_acyltransferase"/>
</dbReference>
<dbReference type="EMBL" id="BIFH01000052">
    <property type="protein sequence ID" value="GCE01714.1"/>
    <property type="molecule type" value="Genomic_DNA"/>
</dbReference>
<sequence length="258" mass="27153">MTGRTIGKAGDAMTTTLRPAGPGRDGVYSICANGRSVGGVHLTPLGPWGTGTGWILHIQVLPSRRRRGHGCVAMLAAEEIMRGRRCTRMAAAVPEGNRAATGLVSALGYAPDSTRLVAPVRATGLPHGVRMMDTDEREAWCAAELHRCAATLRAAGWPEPAARARAHARLDHPTAPAPYTLGDGAAVWVAHGVVLALTARNPEAAATLLRAAGHVTATQGLPELAIDVPDEARTPELTKVLTGARFAPRTRYWGKPIL</sequence>
<dbReference type="Gene3D" id="3.40.630.30">
    <property type="match status" value="1"/>
</dbReference>
<organism evidence="2 3">
    <name type="scientific">Embleya hyalina</name>
    <dbReference type="NCBI Taxonomy" id="516124"/>
    <lineage>
        <taxon>Bacteria</taxon>
        <taxon>Bacillati</taxon>
        <taxon>Actinomycetota</taxon>
        <taxon>Actinomycetes</taxon>
        <taxon>Kitasatosporales</taxon>
        <taxon>Streptomycetaceae</taxon>
        <taxon>Embleya</taxon>
    </lineage>
</organism>
<dbReference type="Proteomes" id="UP000286931">
    <property type="component" value="Unassembled WGS sequence"/>
</dbReference>